<gene>
    <name evidence="2" type="ORF">GCM10010178_82060</name>
</gene>
<organism evidence="2 3">
    <name type="scientific">Lentzea flava</name>
    <dbReference type="NCBI Taxonomy" id="103732"/>
    <lineage>
        <taxon>Bacteria</taxon>
        <taxon>Bacillati</taxon>
        <taxon>Actinomycetota</taxon>
        <taxon>Actinomycetes</taxon>
        <taxon>Pseudonocardiales</taxon>
        <taxon>Pseudonocardiaceae</taxon>
        <taxon>Lentzea</taxon>
    </lineage>
</organism>
<evidence type="ECO:0000313" key="3">
    <source>
        <dbReference type="Proteomes" id="UP000649573"/>
    </source>
</evidence>
<protein>
    <submittedName>
        <fullName evidence="2">Uncharacterized protein</fullName>
    </submittedName>
</protein>
<dbReference type="EMBL" id="BMRE01000067">
    <property type="protein sequence ID" value="GGU78673.1"/>
    <property type="molecule type" value="Genomic_DNA"/>
</dbReference>
<accession>A0ABQ2VBJ5</accession>
<comment type="caution">
    <text evidence="2">The sequence shown here is derived from an EMBL/GenBank/DDBJ whole genome shotgun (WGS) entry which is preliminary data.</text>
</comment>
<evidence type="ECO:0000313" key="2">
    <source>
        <dbReference type="EMBL" id="GGU78673.1"/>
    </source>
</evidence>
<proteinExistence type="predicted"/>
<feature type="region of interest" description="Disordered" evidence="1">
    <location>
        <begin position="1"/>
        <end position="157"/>
    </location>
</feature>
<dbReference type="Proteomes" id="UP000649573">
    <property type="component" value="Unassembled WGS sequence"/>
</dbReference>
<reference evidence="3" key="1">
    <citation type="journal article" date="2019" name="Int. J. Syst. Evol. Microbiol.">
        <title>The Global Catalogue of Microorganisms (GCM) 10K type strain sequencing project: providing services to taxonomists for standard genome sequencing and annotation.</title>
        <authorList>
            <consortium name="The Broad Institute Genomics Platform"/>
            <consortium name="The Broad Institute Genome Sequencing Center for Infectious Disease"/>
            <person name="Wu L."/>
            <person name="Ma J."/>
        </authorList>
    </citation>
    <scope>NUCLEOTIDE SEQUENCE [LARGE SCALE GENOMIC DNA]</scope>
    <source>
        <strain evidence="3">JCM 3296</strain>
    </source>
</reference>
<name>A0ABQ2VBJ5_9PSEU</name>
<evidence type="ECO:0000256" key="1">
    <source>
        <dbReference type="SAM" id="MobiDB-lite"/>
    </source>
</evidence>
<sequence>MTKDADLRPMAAEAEPLPKSPPRPATHLRAAAAEPGSATVRDIAKALHPNELPGTGQPRGVGERTSLAAPATPSPLTLHTPAHRTTIGATQPIQHPRRLNPAGRCAWRDRGHGAGVSTAEPAARKDHSGGDSHPRRAASGATKTRLAQTRAPALMNR</sequence>
<feature type="compositionally biased region" description="Basic and acidic residues" evidence="1">
    <location>
        <begin position="122"/>
        <end position="134"/>
    </location>
</feature>
<keyword evidence="3" id="KW-1185">Reference proteome</keyword>